<dbReference type="EMBL" id="BKZW01000001">
    <property type="protein sequence ID" value="GER89413.1"/>
    <property type="molecule type" value="Genomic_DNA"/>
</dbReference>
<evidence type="ECO:0000313" key="2">
    <source>
        <dbReference type="Proteomes" id="UP000326912"/>
    </source>
</evidence>
<dbReference type="SUPFAM" id="SSF53850">
    <property type="entry name" value="Periplasmic binding protein-like II"/>
    <property type="match status" value="1"/>
</dbReference>
<sequence length="183" mass="20529">MQTTAELPPIQLTYVAENNTFSQEVKVLIQTWQKVLKVQVTPEAVDYNTLLDKVTGATGNANGIQMWGLAWVGEYPDPQDWLSQQFAKGSPNNNMNYGQNTSGTAAQQQLVQKQLQDADENLTASERQQSYQNAEQQLINDVAWLPMQQVTETFLRSPAIVGIVDNAQNTIAPDDWARIYRVQ</sequence>
<organism evidence="1 2">
    <name type="scientific">Dictyobacter vulcani</name>
    <dbReference type="NCBI Taxonomy" id="2607529"/>
    <lineage>
        <taxon>Bacteria</taxon>
        <taxon>Bacillati</taxon>
        <taxon>Chloroflexota</taxon>
        <taxon>Ktedonobacteria</taxon>
        <taxon>Ktedonobacterales</taxon>
        <taxon>Dictyobacteraceae</taxon>
        <taxon>Dictyobacter</taxon>
    </lineage>
</organism>
<comment type="caution">
    <text evidence="1">The sequence shown here is derived from an EMBL/GenBank/DDBJ whole genome shotgun (WGS) entry which is preliminary data.</text>
</comment>
<evidence type="ECO:0008006" key="3">
    <source>
        <dbReference type="Google" id="ProtNLM"/>
    </source>
</evidence>
<keyword evidence="2" id="KW-1185">Reference proteome</keyword>
<evidence type="ECO:0000313" key="1">
    <source>
        <dbReference type="EMBL" id="GER89413.1"/>
    </source>
</evidence>
<dbReference type="Gene3D" id="3.40.190.10">
    <property type="entry name" value="Periplasmic binding protein-like II"/>
    <property type="match status" value="1"/>
</dbReference>
<dbReference type="RefSeq" id="WP_151757165.1">
    <property type="nucleotide sequence ID" value="NZ_BKZW01000001.1"/>
</dbReference>
<name>A0A5J4KP30_9CHLR</name>
<protein>
    <recommendedName>
        <fullName evidence="3">Solute-binding protein family 5 domain-containing protein</fullName>
    </recommendedName>
</protein>
<accession>A0A5J4KP30</accession>
<gene>
    <name evidence="1" type="ORF">KDW_35750</name>
</gene>
<dbReference type="Gene3D" id="3.10.105.10">
    <property type="entry name" value="Dipeptide-binding Protein, Domain 3"/>
    <property type="match status" value="1"/>
</dbReference>
<proteinExistence type="predicted"/>
<dbReference type="Proteomes" id="UP000326912">
    <property type="component" value="Unassembled WGS sequence"/>
</dbReference>
<dbReference type="AlphaFoldDB" id="A0A5J4KP30"/>
<reference evidence="1 2" key="1">
    <citation type="submission" date="2019-10" db="EMBL/GenBank/DDBJ databases">
        <title>Dictyobacter vulcani sp. nov., within the class Ktedonobacteria, isolated from soil of volcanic Mt. Zao.</title>
        <authorList>
            <person name="Zheng Y."/>
            <person name="Wang C.M."/>
            <person name="Sakai Y."/>
            <person name="Abe K."/>
            <person name="Yokota A."/>
            <person name="Yabe S."/>
        </authorList>
    </citation>
    <scope>NUCLEOTIDE SEQUENCE [LARGE SCALE GENOMIC DNA]</scope>
    <source>
        <strain evidence="1 2">W12</strain>
    </source>
</reference>